<accession>A0A518DBP1</accession>
<feature type="region of interest" description="Disordered" evidence="1">
    <location>
        <begin position="58"/>
        <end position="94"/>
    </location>
</feature>
<dbReference type="GO" id="GO:0016989">
    <property type="term" value="F:sigma factor antagonist activity"/>
    <property type="evidence" value="ECO:0007669"/>
    <property type="project" value="TreeGrafter"/>
</dbReference>
<dbReference type="Gene3D" id="2.60.120.260">
    <property type="entry name" value="Galactose-binding domain-like"/>
    <property type="match status" value="1"/>
</dbReference>
<gene>
    <name evidence="3" type="ORF">Pla175_22890</name>
</gene>
<evidence type="ECO:0000313" key="3">
    <source>
        <dbReference type="EMBL" id="QDU88905.1"/>
    </source>
</evidence>
<feature type="region of interest" description="Disordered" evidence="1">
    <location>
        <begin position="135"/>
        <end position="169"/>
    </location>
</feature>
<dbReference type="RefSeq" id="WP_197527433.1">
    <property type="nucleotide sequence ID" value="NZ_CP036291.1"/>
</dbReference>
<organism evidence="3 4">
    <name type="scientific">Pirellulimonas nuda</name>
    <dbReference type="NCBI Taxonomy" id="2528009"/>
    <lineage>
        <taxon>Bacteria</taxon>
        <taxon>Pseudomonadati</taxon>
        <taxon>Planctomycetota</taxon>
        <taxon>Planctomycetia</taxon>
        <taxon>Pirellulales</taxon>
        <taxon>Lacipirellulaceae</taxon>
        <taxon>Pirellulimonas</taxon>
    </lineage>
</organism>
<dbReference type="AlphaFoldDB" id="A0A518DBP1"/>
<name>A0A518DBP1_9BACT</name>
<sequence length="551" mass="59413">MADNRLEQLIAQWLDGRIDAEGSQALQQLLFESADARSAFRNYALLDASLHEAAYASSSSGVSGPVARELRSSDTPQRPDSPATLAGAKLEAAPRVQRPAPVRVNRLGSLARVAAWSGAIAAGILVAFQLSRTPDGARPDSTPVAQLGSPERRDGGHDQKRDQSLRKPPAPVATLAFVKQAQWEPPLLDVGETILEGETVSLTQGTARISVGAGAEIIAEAPCSLTFLSTDRVQLHHGEVAVDVAHWASGFTVVTEDMNLVDLGTKFTVSTSPGAATEATVLEGVVRVHASHASDEPPRGLLMTEGQHVSIDKSGLVKKIEQKDVNPLLGRLDFGSALPYRPVVLHNTGVGLSVGDEDRHWRVVSGPTGAFFEPQFAAVTEEERRYLPNDPGASQWVSIRQWQAAAPNSTYTFQTKFELDDYDLSTMQLFGRFLADNGVSAVRVNGEPVHVQSWVDNVLGQTFGAMQFRFVNITEGLVKGQNVVEVDVRNGMMRQGIPGELSPIPNPMALRVEWYAFGRQLSVAKADAHPAALYRIDGYNPPMLARSGREG</sequence>
<dbReference type="EMBL" id="CP036291">
    <property type="protein sequence ID" value="QDU88905.1"/>
    <property type="molecule type" value="Genomic_DNA"/>
</dbReference>
<proteinExistence type="predicted"/>
<evidence type="ECO:0000313" key="4">
    <source>
        <dbReference type="Proteomes" id="UP000317429"/>
    </source>
</evidence>
<dbReference type="KEGG" id="pnd:Pla175_22890"/>
<feature type="compositionally biased region" description="Low complexity" evidence="1">
    <location>
        <begin position="58"/>
        <end position="67"/>
    </location>
</feature>
<dbReference type="PANTHER" id="PTHR30273">
    <property type="entry name" value="PERIPLASMIC SIGNAL SENSOR AND SIGMA FACTOR ACTIVATOR FECR-RELATED"/>
    <property type="match status" value="1"/>
</dbReference>
<dbReference type="InterPro" id="IPR006860">
    <property type="entry name" value="FecR"/>
</dbReference>
<evidence type="ECO:0000259" key="2">
    <source>
        <dbReference type="Pfam" id="PF04773"/>
    </source>
</evidence>
<keyword evidence="4" id="KW-1185">Reference proteome</keyword>
<feature type="domain" description="FecR protein" evidence="2">
    <location>
        <begin position="231"/>
        <end position="287"/>
    </location>
</feature>
<reference evidence="3 4" key="1">
    <citation type="submission" date="2019-02" db="EMBL/GenBank/DDBJ databases">
        <title>Deep-cultivation of Planctomycetes and their phenomic and genomic characterization uncovers novel biology.</title>
        <authorList>
            <person name="Wiegand S."/>
            <person name="Jogler M."/>
            <person name="Boedeker C."/>
            <person name="Pinto D."/>
            <person name="Vollmers J."/>
            <person name="Rivas-Marin E."/>
            <person name="Kohn T."/>
            <person name="Peeters S.H."/>
            <person name="Heuer A."/>
            <person name="Rast P."/>
            <person name="Oberbeckmann S."/>
            <person name="Bunk B."/>
            <person name="Jeske O."/>
            <person name="Meyerdierks A."/>
            <person name="Storesund J.E."/>
            <person name="Kallscheuer N."/>
            <person name="Luecker S."/>
            <person name="Lage O.M."/>
            <person name="Pohl T."/>
            <person name="Merkel B.J."/>
            <person name="Hornburger P."/>
            <person name="Mueller R.-W."/>
            <person name="Bruemmer F."/>
            <person name="Labrenz M."/>
            <person name="Spormann A.M."/>
            <person name="Op den Camp H."/>
            <person name="Overmann J."/>
            <person name="Amann R."/>
            <person name="Jetten M.S.M."/>
            <person name="Mascher T."/>
            <person name="Medema M.H."/>
            <person name="Devos D.P."/>
            <person name="Kaster A.-K."/>
            <person name="Ovreas L."/>
            <person name="Rohde M."/>
            <person name="Galperin M.Y."/>
            <person name="Jogler C."/>
        </authorList>
    </citation>
    <scope>NUCLEOTIDE SEQUENCE [LARGE SCALE GENOMIC DNA]</scope>
    <source>
        <strain evidence="3 4">Pla175</strain>
    </source>
</reference>
<dbReference type="InterPro" id="IPR012373">
    <property type="entry name" value="Ferrdict_sens_TM"/>
</dbReference>
<dbReference type="Pfam" id="PF04773">
    <property type="entry name" value="FecR"/>
    <property type="match status" value="1"/>
</dbReference>
<dbReference type="Gene3D" id="2.60.120.1440">
    <property type="match status" value="1"/>
</dbReference>
<evidence type="ECO:0000256" key="1">
    <source>
        <dbReference type="SAM" id="MobiDB-lite"/>
    </source>
</evidence>
<dbReference type="PANTHER" id="PTHR30273:SF2">
    <property type="entry name" value="PROTEIN FECR"/>
    <property type="match status" value="1"/>
</dbReference>
<dbReference type="Proteomes" id="UP000317429">
    <property type="component" value="Chromosome"/>
</dbReference>
<protein>
    <submittedName>
        <fullName evidence="3">FecR protein</fullName>
    </submittedName>
</protein>
<feature type="compositionally biased region" description="Basic and acidic residues" evidence="1">
    <location>
        <begin position="150"/>
        <end position="165"/>
    </location>
</feature>